<evidence type="ECO:0000313" key="4">
    <source>
        <dbReference type="Proteomes" id="UP000800035"/>
    </source>
</evidence>
<dbReference type="Proteomes" id="UP000800035">
    <property type="component" value="Unassembled WGS sequence"/>
</dbReference>
<evidence type="ECO:0000256" key="2">
    <source>
        <dbReference type="SAM" id="Phobius"/>
    </source>
</evidence>
<reference evidence="3" key="1">
    <citation type="journal article" date="2020" name="Stud. Mycol.">
        <title>101 Dothideomycetes genomes: a test case for predicting lifestyles and emergence of pathogens.</title>
        <authorList>
            <person name="Haridas S."/>
            <person name="Albert R."/>
            <person name="Binder M."/>
            <person name="Bloem J."/>
            <person name="Labutti K."/>
            <person name="Salamov A."/>
            <person name="Andreopoulos B."/>
            <person name="Baker S."/>
            <person name="Barry K."/>
            <person name="Bills G."/>
            <person name="Bluhm B."/>
            <person name="Cannon C."/>
            <person name="Castanera R."/>
            <person name="Culley D."/>
            <person name="Daum C."/>
            <person name="Ezra D."/>
            <person name="Gonzalez J."/>
            <person name="Henrissat B."/>
            <person name="Kuo A."/>
            <person name="Liang C."/>
            <person name="Lipzen A."/>
            <person name="Lutzoni F."/>
            <person name="Magnuson J."/>
            <person name="Mondo S."/>
            <person name="Nolan M."/>
            <person name="Ohm R."/>
            <person name="Pangilinan J."/>
            <person name="Park H.-J."/>
            <person name="Ramirez L."/>
            <person name="Alfaro M."/>
            <person name="Sun H."/>
            <person name="Tritt A."/>
            <person name="Yoshinaga Y."/>
            <person name="Zwiers L.-H."/>
            <person name="Turgeon B."/>
            <person name="Goodwin S."/>
            <person name="Spatafora J."/>
            <person name="Crous P."/>
            <person name="Grigoriev I."/>
        </authorList>
    </citation>
    <scope>NUCLEOTIDE SEQUENCE</scope>
    <source>
        <strain evidence="3">CBS 675.92</strain>
    </source>
</reference>
<dbReference type="PANTHER" id="PTHR37544">
    <property type="entry name" value="SPRAY-RELATED"/>
    <property type="match status" value="1"/>
</dbReference>
<dbReference type="Pfam" id="PF11915">
    <property type="entry name" value="DUF3433"/>
    <property type="match status" value="1"/>
</dbReference>
<feature type="transmembrane region" description="Helical" evidence="2">
    <location>
        <begin position="126"/>
        <end position="150"/>
    </location>
</feature>
<dbReference type="AlphaFoldDB" id="A0A6A5U396"/>
<keyword evidence="2" id="KW-1133">Transmembrane helix</keyword>
<dbReference type="OrthoDB" id="3248909at2759"/>
<protein>
    <submittedName>
        <fullName evidence="3">Uncharacterized protein</fullName>
    </submittedName>
</protein>
<feature type="transmembrane region" description="Helical" evidence="2">
    <location>
        <begin position="969"/>
        <end position="991"/>
    </location>
</feature>
<keyword evidence="2" id="KW-0812">Transmembrane</keyword>
<keyword evidence="2" id="KW-0472">Membrane</keyword>
<dbReference type="EMBL" id="ML976985">
    <property type="protein sequence ID" value="KAF1959391.1"/>
    <property type="molecule type" value="Genomic_DNA"/>
</dbReference>
<feature type="region of interest" description="Disordered" evidence="1">
    <location>
        <begin position="919"/>
        <end position="949"/>
    </location>
</feature>
<feature type="compositionally biased region" description="Polar residues" evidence="1">
    <location>
        <begin position="920"/>
        <end position="945"/>
    </location>
</feature>
<accession>A0A6A5U396</accession>
<gene>
    <name evidence="3" type="ORF">CC80DRAFT_585878</name>
</gene>
<evidence type="ECO:0000256" key="1">
    <source>
        <dbReference type="SAM" id="MobiDB-lite"/>
    </source>
</evidence>
<organism evidence="3 4">
    <name type="scientific">Byssothecium circinans</name>
    <dbReference type="NCBI Taxonomy" id="147558"/>
    <lineage>
        <taxon>Eukaryota</taxon>
        <taxon>Fungi</taxon>
        <taxon>Dikarya</taxon>
        <taxon>Ascomycota</taxon>
        <taxon>Pezizomycotina</taxon>
        <taxon>Dothideomycetes</taxon>
        <taxon>Pleosporomycetidae</taxon>
        <taxon>Pleosporales</taxon>
        <taxon>Massarineae</taxon>
        <taxon>Massarinaceae</taxon>
        <taxon>Byssothecium</taxon>
    </lineage>
</organism>
<proteinExistence type="predicted"/>
<evidence type="ECO:0000313" key="3">
    <source>
        <dbReference type="EMBL" id="KAF1959391.1"/>
    </source>
</evidence>
<feature type="transmembrane region" description="Helical" evidence="2">
    <location>
        <begin position="374"/>
        <end position="397"/>
    </location>
</feature>
<sequence length="1015" mass="112949">MIMIDQADLIKGQQPLHSSYLNISEFESQFIRQTGSNHLRPSVELESNANPILEGPSLVLAASSNRSIEELVQMDPAELTRLATAVKQRFLGEVFLSSFADQATKNKTEHFQASQIQQQTRLTPNLGIGITIASCFMLLATSAVTLVLLVSLRKRPLQLIGDPNHSSTAALLLADARASALFKTLDRAHPSNMRNILQDQSFSVRDGKLVHTGNRSIVAAIPPTPSQAKRRRCRFVGRNRRSKSHDLDWCPFPLHRITGSMLVPASPRVIVALLTIYSKSRKRPLYQSAFTYKSGIRFGNLNIMTLAPYGIVPTLLAVLIKLWWSAIDSVYRRLAPLLTMAKDPSPKASKGSSLTYLTSPILWITLLALRRRHLLLALVTLGTLASEALQISMSALWTRKPGLLDVDTLLTKDFELRSVAHVFNDSTYVGHYSPPMAFPMIAEHLYGGSHYQTSWVYGSLAELAFQASPPIWSKDGWNFPPVDTSGLSKVVPSLPKINFAKEPNPDPATTLNVTFESTGLRGRVECVPIDDGPRWVVKIDNFDADFERNGLKYKSSRNYYRPNISSGFELSSAVRILDFTKPDESQPSTVAIGQWLHFNYSSDDHDHQIYSPSAPQNFTVLWINASYPYVYETSKTEVSQRFIFADRPQVQALNCRPIFETSKARIIVNAGNGHIEDFRLLEPAKPFEDAWSERFQRHYSSQSMYLKPAVIGMRYHNSTVSWGYLFQLALLQACNFYGGQSAGYSPFARFKGTTPFSFIEQDLYSDPYSYASLALVEYNRTALLNATTLTAVTQRVFSTFFQWFASSESGYTGDYWAYQPLGARLPDDLDNGTLEIMTATSTQTSVITMRISVASEYERTYTESKGGETRTRTVTNTRMTYTPTLTSHKTRKITITTDTIRNTRSTASLSILSSQSGTATKSSATNADSTTITSAPVAKQGSSTDATDDPRKIRAKVTIRTETLVISPLALFLSVGILIFLPLSAIFIFVVRNSQLPSPASRLRFTSESPSGCVY</sequence>
<feature type="transmembrane region" description="Helical" evidence="2">
    <location>
        <begin position="353"/>
        <end position="369"/>
    </location>
</feature>
<dbReference type="InterPro" id="IPR021840">
    <property type="entry name" value="DUF3433"/>
</dbReference>
<name>A0A6A5U396_9PLEO</name>
<dbReference type="PANTHER" id="PTHR37544:SF3">
    <property type="entry name" value="SPRAY"/>
    <property type="match status" value="1"/>
</dbReference>
<feature type="transmembrane region" description="Helical" evidence="2">
    <location>
        <begin position="303"/>
        <end position="324"/>
    </location>
</feature>
<keyword evidence="4" id="KW-1185">Reference proteome</keyword>